<dbReference type="Pfam" id="PF21190">
    <property type="entry name" value="Bbp16"/>
    <property type="match status" value="1"/>
</dbReference>
<gene>
    <name evidence="1" type="ORF">BDD41_3136</name>
</gene>
<dbReference type="RefSeq" id="WP_116222322.1">
    <property type="nucleotide sequence ID" value="NZ_CP038197.1"/>
</dbReference>
<reference evidence="1 2" key="1">
    <citation type="submission" date="2018-08" db="EMBL/GenBank/DDBJ databases">
        <title>Genomic Encyclopedia of Archaeal and Bacterial Type Strains, Phase II (KMG-II): from individual species to whole genera.</title>
        <authorList>
            <person name="Goeker M."/>
        </authorList>
    </citation>
    <scope>NUCLEOTIDE SEQUENCE [LARGE SCALE GENOMIC DNA]</scope>
    <source>
        <strain evidence="1 2">DSM 17099</strain>
    </source>
</reference>
<comment type="caution">
    <text evidence="1">The sequence shown here is derived from an EMBL/GenBank/DDBJ whole genome shotgun (WGS) entry which is preliminary data.</text>
</comment>
<organism evidence="1 2">
    <name type="scientific">Paracoccus versutus</name>
    <name type="common">Thiobacillus versutus</name>
    <dbReference type="NCBI Taxonomy" id="34007"/>
    <lineage>
        <taxon>Bacteria</taxon>
        <taxon>Pseudomonadati</taxon>
        <taxon>Pseudomonadota</taxon>
        <taxon>Alphaproteobacteria</taxon>
        <taxon>Rhodobacterales</taxon>
        <taxon>Paracoccaceae</taxon>
        <taxon>Paracoccus</taxon>
    </lineage>
</organism>
<sequence>MHLDAQNLFSDAQALTATAVSTNHIDLGDTAQPVLSPVKLTRDIGGNYDIPLLVQVVEDFADGTSVTVQVQVAAANSFASPKVVAASPAIPVAQLKAGFKFPIPVIPFGADQRYMRLNYVVVGTPTAGKITAGIAAGLQTNG</sequence>
<dbReference type="Proteomes" id="UP000256941">
    <property type="component" value="Unassembled WGS sequence"/>
</dbReference>
<proteinExistence type="predicted"/>
<accession>A0A3D9XIZ3</accession>
<dbReference type="AlphaFoldDB" id="A0A3D9XIZ3"/>
<name>A0A3D9XIZ3_PARVE</name>
<dbReference type="Gene3D" id="2.60.120.1110">
    <property type="match status" value="1"/>
</dbReference>
<dbReference type="InterPro" id="IPR048922">
    <property type="entry name" value="Bbp16"/>
</dbReference>
<dbReference type="EMBL" id="QTUJ01000002">
    <property type="protein sequence ID" value="REF70404.1"/>
    <property type="molecule type" value="Genomic_DNA"/>
</dbReference>
<evidence type="ECO:0000313" key="1">
    <source>
        <dbReference type="EMBL" id="REF70404.1"/>
    </source>
</evidence>
<protein>
    <submittedName>
        <fullName evidence="1">Uncharacterized protein</fullName>
    </submittedName>
</protein>
<evidence type="ECO:0000313" key="2">
    <source>
        <dbReference type="Proteomes" id="UP000256941"/>
    </source>
</evidence>